<evidence type="ECO:0000313" key="2">
    <source>
        <dbReference type="Proteomes" id="UP000326687"/>
    </source>
</evidence>
<accession>A0A5N3SAX6</accession>
<comment type="caution">
    <text evidence="1">The sequence shown here is derived from an EMBL/GenBank/DDBJ whole genome shotgun (WGS) entry which is preliminary data.</text>
</comment>
<dbReference type="RefSeq" id="WP_150894498.1">
    <property type="nucleotide sequence ID" value="NZ_VXDD01000001.1"/>
</dbReference>
<dbReference type="AlphaFoldDB" id="A0A5N3SAX6"/>
<organism evidence="1 2">
    <name type="scientific">Vibrio fortis</name>
    <dbReference type="NCBI Taxonomy" id="212667"/>
    <lineage>
        <taxon>Bacteria</taxon>
        <taxon>Pseudomonadati</taxon>
        <taxon>Pseudomonadota</taxon>
        <taxon>Gammaproteobacteria</taxon>
        <taxon>Vibrionales</taxon>
        <taxon>Vibrionaceae</taxon>
        <taxon>Vibrio</taxon>
    </lineage>
</organism>
<protein>
    <submittedName>
        <fullName evidence="1">Uncharacterized protein</fullName>
    </submittedName>
</protein>
<proteinExistence type="predicted"/>
<evidence type="ECO:0000313" key="1">
    <source>
        <dbReference type="EMBL" id="KAB0303597.1"/>
    </source>
</evidence>
<gene>
    <name evidence="1" type="ORF">F2Z80_06335</name>
</gene>
<reference evidence="1 2" key="1">
    <citation type="submission" date="2019-09" db="EMBL/GenBank/DDBJ databases">
        <title>Vibrio Fortis S7-72.</title>
        <authorList>
            <person name="Das S.K."/>
        </authorList>
    </citation>
    <scope>NUCLEOTIDE SEQUENCE [LARGE SCALE GENOMIC DNA]</scope>
    <source>
        <strain evidence="1 2">S7-72</strain>
    </source>
</reference>
<dbReference type="EMBL" id="VXDD01000001">
    <property type="protein sequence ID" value="KAB0303597.1"/>
    <property type="molecule type" value="Genomic_DNA"/>
</dbReference>
<sequence length="83" mass="9443">MLYILVLAIAIAIVVFVANSKNRNKAAELKDSYLKRYIGNEELFSHNDFLNIIFTQLSQGNRVSVKDINEAFDIMTTMEADTK</sequence>
<name>A0A5N3SAX6_9VIBR</name>
<dbReference type="Proteomes" id="UP000326687">
    <property type="component" value="Unassembled WGS sequence"/>
</dbReference>